<evidence type="ECO:0000256" key="1">
    <source>
        <dbReference type="ARBA" id="ARBA00022679"/>
    </source>
</evidence>
<accession>A0A420WGL7</accession>
<dbReference type="InterPro" id="IPR044855">
    <property type="entry name" value="CoA-Trfase_III_dom3_sf"/>
</dbReference>
<gene>
    <name evidence="2" type="ORF">BCL74_2023</name>
</gene>
<dbReference type="RefSeq" id="WP_121219646.1">
    <property type="nucleotide sequence ID" value="NZ_RBIG01000002.1"/>
</dbReference>
<dbReference type="InterPro" id="IPR050483">
    <property type="entry name" value="CoA-transferase_III_domain"/>
</dbReference>
<comment type="caution">
    <text evidence="2">The sequence shown here is derived from an EMBL/GenBank/DDBJ whole genome shotgun (WGS) entry which is preliminary data.</text>
</comment>
<dbReference type="Gene3D" id="3.30.1540.10">
    <property type="entry name" value="formyl-coa transferase, domain 3"/>
    <property type="match status" value="1"/>
</dbReference>
<organism evidence="2 3">
    <name type="scientific">Oceanibaculum indicum</name>
    <dbReference type="NCBI Taxonomy" id="526216"/>
    <lineage>
        <taxon>Bacteria</taxon>
        <taxon>Pseudomonadati</taxon>
        <taxon>Pseudomonadota</taxon>
        <taxon>Alphaproteobacteria</taxon>
        <taxon>Rhodospirillales</taxon>
        <taxon>Oceanibaculaceae</taxon>
        <taxon>Oceanibaculum</taxon>
    </lineage>
</organism>
<dbReference type="PANTHER" id="PTHR48207:SF3">
    <property type="entry name" value="SUCCINATE--HYDROXYMETHYLGLUTARATE COA-TRANSFERASE"/>
    <property type="match status" value="1"/>
</dbReference>
<dbReference type="OrthoDB" id="9781472at2"/>
<evidence type="ECO:0000313" key="2">
    <source>
        <dbReference type="EMBL" id="RKQ70085.1"/>
    </source>
</evidence>
<evidence type="ECO:0000313" key="3">
    <source>
        <dbReference type="Proteomes" id="UP000277424"/>
    </source>
</evidence>
<dbReference type="Pfam" id="PF02515">
    <property type="entry name" value="CoA_transf_3"/>
    <property type="match status" value="1"/>
</dbReference>
<dbReference type="GO" id="GO:0008410">
    <property type="term" value="F:CoA-transferase activity"/>
    <property type="evidence" value="ECO:0007669"/>
    <property type="project" value="TreeGrafter"/>
</dbReference>
<protein>
    <submittedName>
        <fullName evidence="2">Crotonobetainyl-CoA:carnitine CoA-transferase CaiB-like acyl-CoA transferase</fullName>
    </submittedName>
</protein>
<dbReference type="EMBL" id="RBIG01000002">
    <property type="protein sequence ID" value="RKQ70085.1"/>
    <property type="molecule type" value="Genomic_DNA"/>
</dbReference>
<dbReference type="InterPro" id="IPR003673">
    <property type="entry name" value="CoA-Trfase_fam_III"/>
</dbReference>
<reference evidence="2 3" key="1">
    <citation type="submission" date="2018-10" db="EMBL/GenBank/DDBJ databases">
        <title>Comparative analysis of microorganisms from saline springs in Andes Mountain Range, Colombia.</title>
        <authorList>
            <person name="Rubin E."/>
        </authorList>
    </citation>
    <scope>NUCLEOTIDE SEQUENCE [LARGE SCALE GENOMIC DNA]</scope>
    <source>
        <strain evidence="2 3">USBA 36</strain>
    </source>
</reference>
<name>A0A420WGL7_9PROT</name>
<dbReference type="PANTHER" id="PTHR48207">
    <property type="entry name" value="SUCCINATE--HYDROXYMETHYLGLUTARATE COA-TRANSFERASE"/>
    <property type="match status" value="1"/>
</dbReference>
<dbReference type="Proteomes" id="UP000277424">
    <property type="component" value="Unassembled WGS sequence"/>
</dbReference>
<proteinExistence type="predicted"/>
<keyword evidence="1 2" id="KW-0808">Transferase</keyword>
<sequence>MGALDGLLVVALEQAVAAPLCTAKLADAGARVIKIERAEGDFARGYDDAVKGQASYFVWLNRGKESLTLDIKNPDDKALLERLIAKADVFVQNLAPGATTRAGIGAEQLRQRHPSLITVDISGYGEEGPLAEMKAYDLLVQAESGLCSVTGTPEGMARVGVSVGDIGAGMNAYAAVLEALIKRGTTGQGSAIKVSLFDGLADWMNVPYLQYAYGGKAPARIGLGHATIQPYGAYACADGQVMLAIQNEREWARLCAEVLGQPGLATDERFSTNVARCANRPALSAAIEAVFKALPRAQVVEKLKAAKIAFASVNSVADLVGHPALRLVPVETPEGPVEIVAPAAIVDGMTPGLKPVPAIGQHSEAIRKEFAA</sequence>
<dbReference type="Gene3D" id="3.40.50.10540">
    <property type="entry name" value="Crotonobetainyl-coa:carnitine coa-transferase, domain 1"/>
    <property type="match status" value="1"/>
</dbReference>
<dbReference type="InterPro" id="IPR023606">
    <property type="entry name" value="CoA-Trfase_III_dom_1_sf"/>
</dbReference>
<dbReference type="AlphaFoldDB" id="A0A420WGL7"/>
<dbReference type="SUPFAM" id="SSF89796">
    <property type="entry name" value="CoA-transferase family III (CaiB/BaiF)"/>
    <property type="match status" value="1"/>
</dbReference>